<evidence type="ECO:0000256" key="2">
    <source>
        <dbReference type="ARBA" id="ARBA00022801"/>
    </source>
</evidence>
<organism evidence="8 9">
    <name type="scientific">Nocardia iowensis</name>
    <dbReference type="NCBI Taxonomy" id="204891"/>
    <lineage>
        <taxon>Bacteria</taxon>
        <taxon>Bacillati</taxon>
        <taxon>Actinomycetota</taxon>
        <taxon>Actinomycetes</taxon>
        <taxon>Mycobacteriales</taxon>
        <taxon>Nocardiaceae</taxon>
        <taxon>Nocardia</taxon>
    </lineage>
</organism>
<dbReference type="EMBL" id="CP078145">
    <property type="protein sequence ID" value="QXN93594.1"/>
    <property type="molecule type" value="Genomic_DNA"/>
</dbReference>
<dbReference type="NCBIfam" id="TIGR02967">
    <property type="entry name" value="guan_deamin"/>
    <property type="match status" value="1"/>
</dbReference>
<comment type="cofactor">
    <cofactor evidence="5">
        <name>Zn(2+)</name>
        <dbReference type="ChEBI" id="CHEBI:29105"/>
    </cofactor>
    <text evidence="5">Binds 1 zinc ion per subunit.</text>
</comment>
<evidence type="ECO:0000313" key="8">
    <source>
        <dbReference type="EMBL" id="QXN93594.1"/>
    </source>
</evidence>
<comment type="similarity">
    <text evidence="5">Belongs to the metallo-dependent hydrolases superfamily. ATZ/TRZ family.</text>
</comment>
<keyword evidence="2 5" id="KW-0378">Hydrolase</keyword>
<keyword evidence="3 5" id="KW-0862">Zinc</keyword>
<name>A0ABX8RVB7_NOCIO</name>
<proteinExistence type="inferred from homology"/>
<keyword evidence="9" id="KW-1185">Reference proteome</keyword>
<feature type="region of interest" description="Disordered" evidence="6">
    <location>
        <begin position="1"/>
        <end position="36"/>
    </location>
</feature>
<comment type="function">
    <text evidence="5">Catalyzes the hydrolytic deamination of guanine, producing xanthine and ammonia.</text>
</comment>
<feature type="domain" description="Amidohydrolase-related" evidence="7">
    <location>
        <begin position="104"/>
        <end position="474"/>
    </location>
</feature>
<dbReference type="GO" id="GO:0008892">
    <property type="term" value="F:guanine deaminase activity"/>
    <property type="evidence" value="ECO:0007669"/>
    <property type="project" value="UniProtKB-EC"/>
</dbReference>
<protein>
    <recommendedName>
        <fullName evidence="4 5">Guanine deaminase</fullName>
        <shortName evidence="5">Guanase</shortName>
        <ecNumber evidence="4 5">3.5.4.3</ecNumber>
    </recommendedName>
    <alternativeName>
        <fullName evidence="5">Guanine aminohydrolase</fullName>
    </alternativeName>
</protein>
<dbReference type="EC" id="3.5.4.3" evidence="4 5"/>
<dbReference type="Pfam" id="PF01979">
    <property type="entry name" value="Amidohydro_1"/>
    <property type="match status" value="1"/>
</dbReference>
<evidence type="ECO:0000256" key="6">
    <source>
        <dbReference type="SAM" id="MobiDB-lite"/>
    </source>
</evidence>
<evidence type="ECO:0000256" key="1">
    <source>
        <dbReference type="ARBA" id="ARBA00022723"/>
    </source>
</evidence>
<dbReference type="PANTHER" id="PTHR11271:SF6">
    <property type="entry name" value="GUANINE DEAMINASE"/>
    <property type="match status" value="1"/>
</dbReference>
<dbReference type="InterPro" id="IPR006680">
    <property type="entry name" value="Amidohydro-rel"/>
</dbReference>
<dbReference type="RefSeq" id="WP_218475710.1">
    <property type="nucleotide sequence ID" value="NZ_BAABJN010000001.1"/>
</dbReference>
<comment type="pathway">
    <text evidence="5">Purine metabolism; guanine degradation; xanthine from guanine: step 1/1.</text>
</comment>
<dbReference type="InterPro" id="IPR051607">
    <property type="entry name" value="Metallo-dep_hydrolases"/>
</dbReference>
<dbReference type="Proteomes" id="UP000694257">
    <property type="component" value="Chromosome"/>
</dbReference>
<evidence type="ECO:0000259" key="7">
    <source>
        <dbReference type="Pfam" id="PF01979"/>
    </source>
</evidence>
<keyword evidence="1 5" id="KW-0479">Metal-binding</keyword>
<evidence type="ECO:0000256" key="4">
    <source>
        <dbReference type="NCBIfam" id="TIGR02967"/>
    </source>
</evidence>
<evidence type="ECO:0000256" key="3">
    <source>
        <dbReference type="ARBA" id="ARBA00022833"/>
    </source>
</evidence>
<dbReference type="NCBIfam" id="NF006679">
    <property type="entry name" value="PRK09228.1"/>
    <property type="match status" value="1"/>
</dbReference>
<evidence type="ECO:0000313" key="9">
    <source>
        <dbReference type="Proteomes" id="UP000694257"/>
    </source>
</evidence>
<dbReference type="InterPro" id="IPR014311">
    <property type="entry name" value="Guanine_deaminase"/>
</dbReference>
<accession>A0ABX8RVB7</accession>
<sequence>MAERTESTESAETPRLADRTAGRPAVRATTQRDPATGELPAVFRGTILHFLRDPGADDDPDAWELFEDGALAVGADGTVRWAGEWSALPEQHRGTVIDHRGKLIVPGFVDAHIHYSQYDMIASFGAQLEDWLQEYVFPAERRFADKDYAERVSGLFLDTLLACGTTTASVFPSVHATSVDAFCAQARRRGMRMTCGKVLMDKQPEAPDFLSDASLAQAEEQTRQLIARWHGTDRLTYAITPRFALSSTDEQLAMAARLFHEFPGVALQTHAAESLPETASVLDRFTDARSYLDVYDRAGMLDARSLFDHCVHIDDQDRSRMAATGAAIAFCPTSNLFLGSGLFDLAAARDAGIRVGLGTDCGGGTSYSLLRTLNEAYKVVMLKESTKPEDQRTSLSARRGFYLATLGGAEALYLDDHIGNFRPGKEADFVILDWAATPVLARRTEVARDFQERLFAQMILGDDRSVVATYVMGRRAYARTAE</sequence>
<dbReference type="PANTHER" id="PTHR11271">
    <property type="entry name" value="GUANINE DEAMINASE"/>
    <property type="match status" value="1"/>
</dbReference>
<gene>
    <name evidence="8" type="primary">guaD</name>
    <name evidence="8" type="ORF">KV110_11255</name>
</gene>
<comment type="catalytic activity">
    <reaction evidence="5">
        <text>guanine + H2O + H(+) = xanthine + NH4(+)</text>
        <dbReference type="Rhea" id="RHEA:14665"/>
        <dbReference type="ChEBI" id="CHEBI:15377"/>
        <dbReference type="ChEBI" id="CHEBI:15378"/>
        <dbReference type="ChEBI" id="CHEBI:16235"/>
        <dbReference type="ChEBI" id="CHEBI:17712"/>
        <dbReference type="ChEBI" id="CHEBI:28938"/>
        <dbReference type="EC" id="3.5.4.3"/>
    </reaction>
</comment>
<reference evidence="8 9" key="1">
    <citation type="submission" date="2021-07" db="EMBL/GenBank/DDBJ databases">
        <title>Whole Genome Sequence of Nocardia Iowensis.</title>
        <authorList>
            <person name="Lamm A."/>
            <person name="Collins-Fairclough A.M."/>
            <person name="Bunk B."/>
            <person name="Sproer C."/>
        </authorList>
    </citation>
    <scope>NUCLEOTIDE SEQUENCE [LARGE SCALE GENOMIC DNA]</scope>
    <source>
        <strain evidence="8 9">NRRL 5646</strain>
    </source>
</reference>
<evidence type="ECO:0000256" key="5">
    <source>
        <dbReference type="RuleBase" id="RU366009"/>
    </source>
</evidence>